<dbReference type="AlphaFoldDB" id="A0AAU9YYF7"/>
<comment type="similarity">
    <text evidence="1">Belongs to the FAM47 family.</text>
</comment>
<keyword evidence="3" id="KW-1185">Reference proteome</keyword>
<dbReference type="GO" id="GO:0000785">
    <property type="term" value="C:chromatin"/>
    <property type="evidence" value="ECO:0007669"/>
    <property type="project" value="TreeGrafter"/>
</dbReference>
<organism evidence="2 3">
    <name type="scientific">Phodopus roborovskii</name>
    <name type="common">Roborovski's desert hamster</name>
    <name type="synonym">Cricetulus roborovskii</name>
    <dbReference type="NCBI Taxonomy" id="109678"/>
    <lineage>
        <taxon>Eukaryota</taxon>
        <taxon>Metazoa</taxon>
        <taxon>Chordata</taxon>
        <taxon>Craniata</taxon>
        <taxon>Vertebrata</taxon>
        <taxon>Euteleostomi</taxon>
        <taxon>Mammalia</taxon>
        <taxon>Eutheria</taxon>
        <taxon>Euarchontoglires</taxon>
        <taxon>Glires</taxon>
        <taxon>Rodentia</taxon>
        <taxon>Myomorpha</taxon>
        <taxon>Muroidea</taxon>
        <taxon>Cricetidae</taxon>
        <taxon>Cricetinae</taxon>
        <taxon>Phodopus</taxon>
    </lineage>
</organism>
<sequence>MGDQRLPENHPGEVTRHKCVLKHKKEPLAFPPFMDGNHQFSHEKLEDFTRDYEKLPHNLRLFCSISVGQQGSRSTHYKQGCLSQKEDDAEDHFINLLQMSKHDWNLSNKHGKRLHRKFNLGSPENSRLCQRRFLLRNTSRNQNLHDSLNYRYSQRGGDIIYEWNETLGNVGVLQQFGMGHACQPSCKESSVKKVCHLPSKLKCFRKLSKEKDIRFSKQASSVVEMKLQKLHDPVKSAKEKFKYGSLYLEPKQLKLLPGKEPIADSKSFLEIRGRSFCKPDVLEHPYGTIAFKDFIKFFMRKGCNYNSVNIPVPSILKNHELIMQKQDDVDDENERGKELD</sequence>
<dbReference type="PANTHER" id="PTHR46449">
    <property type="entry name" value="ZGC:158260"/>
    <property type="match status" value="1"/>
</dbReference>
<dbReference type="Proteomes" id="UP001152836">
    <property type="component" value="Unassembled WGS sequence"/>
</dbReference>
<dbReference type="GO" id="GO:0045815">
    <property type="term" value="P:transcription initiation-coupled chromatin remodeling"/>
    <property type="evidence" value="ECO:0007669"/>
    <property type="project" value="TreeGrafter"/>
</dbReference>
<evidence type="ECO:0000256" key="1">
    <source>
        <dbReference type="ARBA" id="ARBA00005277"/>
    </source>
</evidence>
<evidence type="ECO:0000313" key="3">
    <source>
        <dbReference type="Proteomes" id="UP001152836"/>
    </source>
</evidence>
<comment type="caution">
    <text evidence="2">The sequence shown here is derived from an EMBL/GenBank/DDBJ whole genome shotgun (WGS) entry which is preliminary data.</text>
</comment>
<protein>
    <submittedName>
        <fullName evidence="2">LOC100909677 protein</fullName>
    </submittedName>
</protein>
<name>A0AAU9YYF7_PHORO</name>
<dbReference type="InterPro" id="IPR032743">
    <property type="entry name" value="FAM47"/>
</dbReference>
<reference evidence="2" key="1">
    <citation type="submission" date="2022-06" db="EMBL/GenBank/DDBJ databases">
        <authorList>
            <person name="Andreotti S."/>
            <person name="Wyler E."/>
        </authorList>
    </citation>
    <scope>NUCLEOTIDE SEQUENCE</scope>
</reference>
<evidence type="ECO:0000313" key="2">
    <source>
        <dbReference type="EMBL" id="CAH6780363.1"/>
    </source>
</evidence>
<gene>
    <name evidence="2" type="primary">LOC100909677</name>
    <name evidence="2" type="ORF">PHOROB_LOCUS3750</name>
</gene>
<proteinExistence type="inferred from homology"/>
<accession>A0AAU9YYF7</accession>
<dbReference type="PANTHER" id="PTHR46449:SF1">
    <property type="entry name" value="FAMILY WITH SEQUENCE SIMILARITY 47, MEMBER A-RELATED"/>
    <property type="match status" value="1"/>
</dbReference>
<dbReference type="EMBL" id="CALSGD010000960">
    <property type="protein sequence ID" value="CAH6780363.1"/>
    <property type="molecule type" value="Genomic_DNA"/>
</dbReference>